<evidence type="ECO:0000313" key="1">
    <source>
        <dbReference type="EMBL" id="MBB6544063.1"/>
    </source>
</evidence>
<protein>
    <submittedName>
        <fullName evidence="1">Uncharacterized protein</fullName>
    </submittedName>
</protein>
<reference evidence="1 2" key="1">
    <citation type="submission" date="2020-08" db="EMBL/GenBank/DDBJ databases">
        <title>Genomic Encyclopedia of Type Strains, Phase IV (KMG-IV): sequencing the most valuable type-strain genomes for metagenomic binning, comparative biology and taxonomic classification.</title>
        <authorList>
            <person name="Goeker M."/>
        </authorList>
    </citation>
    <scope>NUCLEOTIDE SEQUENCE [LARGE SCALE GENOMIC DNA]</scope>
    <source>
        <strain evidence="1 2">DSM 26287</strain>
    </source>
</reference>
<evidence type="ECO:0000313" key="2">
    <source>
        <dbReference type="Proteomes" id="UP000537141"/>
    </source>
</evidence>
<name>A0A7X0TUC9_9GAMM</name>
<gene>
    <name evidence="1" type="ORF">HNQ55_002587</name>
</gene>
<dbReference type="EMBL" id="JACHHU010000023">
    <property type="protein sequence ID" value="MBB6544063.1"/>
    <property type="molecule type" value="Genomic_DNA"/>
</dbReference>
<organism evidence="1 2">
    <name type="scientific">Thalassotalea piscium</name>
    <dbReference type="NCBI Taxonomy" id="1230533"/>
    <lineage>
        <taxon>Bacteria</taxon>
        <taxon>Pseudomonadati</taxon>
        <taxon>Pseudomonadota</taxon>
        <taxon>Gammaproteobacteria</taxon>
        <taxon>Alteromonadales</taxon>
        <taxon>Colwelliaceae</taxon>
        <taxon>Thalassotalea</taxon>
    </lineage>
</organism>
<dbReference type="AlphaFoldDB" id="A0A7X0TUC9"/>
<dbReference type="Proteomes" id="UP000537141">
    <property type="component" value="Unassembled WGS sequence"/>
</dbReference>
<proteinExistence type="predicted"/>
<sequence>MSINYYDDFLLEEERIQEPKGIEVDKDLTWILLHPTAKEAYTAINNLKMEKLRFISGHPDKGSYKYKKYWTISKVEVARRVGKKPQPLFNSNTYSAGLITYFNGVNSKLHKAKYDRINKPNKGYQHKTKEELKASTVKLTKENKKLLQNTCEELYGRMLNDIPLDVKRKLGLN</sequence>
<keyword evidence="2" id="KW-1185">Reference proteome</keyword>
<dbReference type="RefSeq" id="WP_184424859.1">
    <property type="nucleotide sequence ID" value="NZ_AP027362.1"/>
</dbReference>
<accession>A0A7X0TUC9</accession>
<comment type="caution">
    <text evidence="1">The sequence shown here is derived from an EMBL/GenBank/DDBJ whole genome shotgun (WGS) entry which is preliminary data.</text>
</comment>